<dbReference type="InterPro" id="IPR000322">
    <property type="entry name" value="Glyco_hydro_31_TIM"/>
</dbReference>
<dbReference type="Gene3D" id="3.20.20.80">
    <property type="entry name" value="Glycosidases"/>
    <property type="match status" value="1"/>
</dbReference>
<evidence type="ECO:0000259" key="5">
    <source>
        <dbReference type="Pfam" id="PF17137"/>
    </source>
</evidence>
<feature type="domain" description="DUF5110" evidence="5">
    <location>
        <begin position="698"/>
        <end position="746"/>
    </location>
</feature>
<accession>A0A3M2JR51</accession>
<proteinExistence type="inferred from homology"/>
<dbReference type="CDD" id="cd06599">
    <property type="entry name" value="GH31_glycosidase_Aec37"/>
    <property type="match status" value="1"/>
</dbReference>
<dbReference type="InterPro" id="IPR048395">
    <property type="entry name" value="Glyco_hydro_31_C"/>
</dbReference>
<dbReference type="InterPro" id="IPR025887">
    <property type="entry name" value="Glyco_hydro_31_N_dom"/>
</dbReference>
<keyword evidence="2" id="KW-0326">Glycosidase</keyword>
<dbReference type="Pfam" id="PF17137">
    <property type="entry name" value="DUF5110"/>
    <property type="match status" value="1"/>
</dbReference>
<dbReference type="CDD" id="cd14752">
    <property type="entry name" value="GH31_N"/>
    <property type="match status" value="1"/>
</dbReference>
<dbReference type="Proteomes" id="UP000269289">
    <property type="component" value="Unassembled WGS sequence"/>
</dbReference>
<keyword evidence="2" id="KW-0378">Hydrolase</keyword>
<sequence>MRSTTTLTDVVDAGEHLELVTDGARFRLYALGGGVLRIRATFEPEFAPDLSYALVRTAWDDAADDVLGDERQRVQALPLVPVAGAPAPTFVADGLTVTVDPDPFAITVRDGDGTVLHRDLPGRSWVRDANGRAAHYALLDADDRFYGFGEKTGGLDKRGRRMRMHNVDTMGYDARTSDPLYKMIPFYVHHDPRRGVAHGMFYDSAWDGEFDVDCERSNYWPASSHFRSDGGDLDLFVIAGPTIADVVHRYTDLTGKTALPPLASLGYLGSTMYYTELDEGSDEAILDFVDTCAAHDIPCDGFFASSGYTSGPDNKRYVFRWNADRFPDPGGFVDRLAERGAALVPNVKPALLTTHPLTATFEAAGAFVRDADGQRPQVNRFWGGPAHFVDFTSPAARAVWSEHLTTSLLDLGVRSIWNDNNEYEVDEDAVVCAEGLERPIGSLRPVMANLMSKVARDAISARHPGTRPYVMCRAGYAGIQRYAQTWAGDNSTSWASLRHNIATVLGMGLSGVANNGTDIGGFSGPAPDPELFVRWVQHGVFQPRFAIHSCNDDNTVTEPWMYPSVTHHVRDAIRLRYRLVPYLYSLLAEAAALGSPVLRPLVYEFPGDPRVADESFDVLLGPSLLVSTVLEPGETDHAVYLPAGTRWLCLTTGTYHDGGQTVSVPVDLGTIPMFLRAGGIIPTAPGLTNLHTQTIRDLHVLVEPSQESSFVLYEDDGRTDAHRDGVWRRTTISVRRTPTGVAVGFAGAGEHPSPVERLTLEIACPAHSPVRVEVDGQVLPRHLRAEQVEGAGWYFDHDRRRAVLHHPAGADLRFDVDLGVQDLVGI</sequence>
<name>A0A3M2JR51_9CELL</name>
<dbReference type="InterPro" id="IPR013780">
    <property type="entry name" value="Glyco_hydro_b"/>
</dbReference>
<dbReference type="AlphaFoldDB" id="A0A3M2JR51"/>
<keyword evidence="8" id="KW-1185">Reference proteome</keyword>
<dbReference type="PANTHER" id="PTHR22762">
    <property type="entry name" value="ALPHA-GLUCOSIDASE"/>
    <property type="match status" value="1"/>
</dbReference>
<dbReference type="GO" id="GO:0004553">
    <property type="term" value="F:hydrolase activity, hydrolyzing O-glycosyl compounds"/>
    <property type="evidence" value="ECO:0007669"/>
    <property type="project" value="InterPro"/>
</dbReference>
<organism evidence="7 8">
    <name type="scientific">Cellulomonas triticagri</name>
    <dbReference type="NCBI Taxonomy" id="2483352"/>
    <lineage>
        <taxon>Bacteria</taxon>
        <taxon>Bacillati</taxon>
        <taxon>Actinomycetota</taxon>
        <taxon>Actinomycetes</taxon>
        <taxon>Micrococcales</taxon>
        <taxon>Cellulomonadaceae</taxon>
        <taxon>Cellulomonas</taxon>
    </lineage>
</organism>
<evidence type="ECO:0000313" key="8">
    <source>
        <dbReference type="Proteomes" id="UP000269289"/>
    </source>
</evidence>
<feature type="domain" description="Glycosyl hydrolase family 31 C-terminal" evidence="6">
    <location>
        <begin position="594"/>
        <end position="681"/>
    </location>
</feature>
<gene>
    <name evidence="7" type="ORF">EBM89_00810</name>
</gene>
<dbReference type="Gene3D" id="2.60.40.1180">
    <property type="entry name" value="Golgi alpha-mannosidase II"/>
    <property type="match status" value="2"/>
</dbReference>
<feature type="domain" description="Glycoside hydrolase family 31 N-terminal" evidence="4">
    <location>
        <begin position="26"/>
        <end position="211"/>
    </location>
</feature>
<dbReference type="PANTHER" id="PTHR22762:SF165">
    <property type="entry name" value="PUTATIVE (AFU_ORTHOLOGUE AFUA_1G06560)-RELATED"/>
    <property type="match status" value="1"/>
</dbReference>
<evidence type="ECO:0000313" key="7">
    <source>
        <dbReference type="EMBL" id="RMI14330.1"/>
    </source>
</evidence>
<evidence type="ECO:0000256" key="1">
    <source>
        <dbReference type="ARBA" id="ARBA00007806"/>
    </source>
</evidence>
<dbReference type="InterPro" id="IPR017853">
    <property type="entry name" value="GH"/>
</dbReference>
<evidence type="ECO:0000259" key="6">
    <source>
        <dbReference type="Pfam" id="PF21365"/>
    </source>
</evidence>
<dbReference type="Pfam" id="PF21365">
    <property type="entry name" value="Glyco_hydro_31_3rd"/>
    <property type="match status" value="1"/>
</dbReference>
<comment type="similarity">
    <text evidence="1 2">Belongs to the glycosyl hydrolase 31 family.</text>
</comment>
<evidence type="ECO:0000259" key="3">
    <source>
        <dbReference type="Pfam" id="PF01055"/>
    </source>
</evidence>
<dbReference type="OrthoDB" id="176168at2"/>
<dbReference type="SUPFAM" id="SSF74650">
    <property type="entry name" value="Galactose mutarotase-like"/>
    <property type="match status" value="1"/>
</dbReference>
<dbReference type="SUPFAM" id="SSF51445">
    <property type="entry name" value="(Trans)glycosidases"/>
    <property type="match status" value="1"/>
</dbReference>
<protein>
    <submittedName>
        <fullName evidence="7">DUF5110 domain-containing protein</fullName>
    </submittedName>
</protein>
<dbReference type="RefSeq" id="WP_122147559.1">
    <property type="nucleotide sequence ID" value="NZ_RFFI01000002.1"/>
</dbReference>
<dbReference type="GO" id="GO:0030246">
    <property type="term" value="F:carbohydrate binding"/>
    <property type="evidence" value="ECO:0007669"/>
    <property type="project" value="InterPro"/>
</dbReference>
<dbReference type="SUPFAM" id="SSF51011">
    <property type="entry name" value="Glycosyl hydrolase domain"/>
    <property type="match status" value="1"/>
</dbReference>
<dbReference type="EMBL" id="RFFI01000002">
    <property type="protein sequence ID" value="RMI14330.1"/>
    <property type="molecule type" value="Genomic_DNA"/>
</dbReference>
<comment type="caution">
    <text evidence="7">The sequence shown here is derived from an EMBL/GenBank/DDBJ whole genome shotgun (WGS) entry which is preliminary data.</text>
</comment>
<evidence type="ECO:0000256" key="2">
    <source>
        <dbReference type="RuleBase" id="RU361185"/>
    </source>
</evidence>
<dbReference type="Pfam" id="PF01055">
    <property type="entry name" value="Glyco_hydro_31_2nd"/>
    <property type="match status" value="1"/>
</dbReference>
<dbReference type="InterPro" id="IPR011013">
    <property type="entry name" value="Gal_mutarotase_sf_dom"/>
</dbReference>
<dbReference type="Pfam" id="PF13802">
    <property type="entry name" value="Gal_mutarotas_2"/>
    <property type="match status" value="1"/>
</dbReference>
<feature type="domain" description="Glycoside hydrolase family 31 TIM barrel" evidence="3">
    <location>
        <begin position="258"/>
        <end position="586"/>
    </location>
</feature>
<dbReference type="InterPro" id="IPR033403">
    <property type="entry name" value="DUF5110"/>
</dbReference>
<dbReference type="Gene3D" id="2.60.40.1760">
    <property type="entry name" value="glycosyl hydrolase (family 31)"/>
    <property type="match status" value="1"/>
</dbReference>
<reference evidence="7 8" key="1">
    <citation type="submission" date="2018-10" db="EMBL/GenBank/DDBJ databases">
        <title>Isolation, diversity and antifungal activity of actinobacteria from wheat.</title>
        <authorList>
            <person name="Han C."/>
        </authorList>
    </citation>
    <scope>NUCLEOTIDE SEQUENCE [LARGE SCALE GENOMIC DNA]</scope>
    <source>
        <strain evidence="7 8">NEAU-YY56</strain>
    </source>
</reference>
<evidence type="ECO:0000259" key="4">
    <source>
        <dbReference type="Pfam" id="PF13802"/>
    </source>
</evidence>
<dbReference type="GO" id="GO:0005975">
    <property type="term" value="P:carbohydrate metabolic process"/>
    <property type="evidence" value="ECO:0007669"/>
    <property type="project" value="InterPro"/>
</dbReference>